<reference evidence="7 8" key="1">
    <citation type="submission" date="2020-02" db="EMBL/GenBank/DDBJ databases">
        <authorList>
            <person name="Ferguson B K."/>
        </authorList>
    </citation>
    <scope>NUCLEOTIDE SEQUENCE [LARGE SCALE GENOMIC DNA]</scope>
</reference>
<sequence>MTVPQGGSAVFQPNRALGFVSNDVPLVTRFIQRRREHLIVTCAGRSFHTYGCSHFTLLSVSGAHHEDITCLAADTYHVYTAAGKEIYAWRRGNELKHTYRGHKYPVHLLFPFGPHLISIDEQSKIMIWDIKTEDLYSETEYNNATFQVTAIMHPTTYLDKIVLGSKQGKMILLNIKVMKLIHTFEGWSSPITVIEQSTAVDIAAVGLENGKIIFHNLKLDQTLFELEQDWGCVTSISFRTDNQEIMATGSMNGHIVLWDLKNRRVENCITNAHFSSVTGMKFLANEPLLVSSSPDNSLKLWIFDAADGGGRLLRIREGHAEPPTSIRFYGEDGSNILSISGDSSLRIFNTKTETFNKSLGRASFNRKASKKKGRAIEDPLIMPAMTALAAEAAREKDWDNIITTHHGLGVYNLNVTATAITITQCGNFAIIGYNNGNLERFNLQSGAHRCSYGNESGAHDGPIKGVSVDCINSVVVSGGRDATVKFWPFKPNKDTQPKAVIALIESVEFLRSHTENSLVAVALQDFSICVIDIDMHRVVRILEGHRGPLTDVAFSPDSRWIVSSSIDRTIRVWDIPSAQLIDIFQVPEACISLTFSPTGEFLATAHTCNLGIMLWTNKTLYSQITLKSIDSESNIPSIPLPGTTIDVVTAGDLEDLMVIDEEPNEEEQNDEKPDDEETDYKSPDCLSKKLVTLSALPSSRWLNLLNISEIKRRNKPKEPPKKPVAAPFFLPTSAGLQVQFDFSGIEKDDSQSKLLAHHDFKSLTVFGRLLEKCALTEEYNEAINKLKLMNPSEINVEIETLSFDMIIAVPMLEKFMKLLKHMLKSKQDFELAQAYLSTFLKCHGATIVENKELADYLHELKRYQIKSWKKLREELFYNLCVVEHLKRN</sequence>
<organism evidence="7 8">
    <name type="scientific">Trichogramma brassicae</name>
    <dbReference type="NCBI Taxonomy" id="86971"/>
    <lineage>
        <taxon>Eukaryota</taxon>
        <taxon>Metazoa</taxon>
        <taxon>Ecdysozoa</taxon>
        <taxon>Arthropoda</taxon>
        <taxon>Hexapoda</taxon>
        <taxon>Insecta</taxon>
        <taxon>Pterygota</taxon>
        <taxon>Neoptera</taxon>
        <taxon>Endopterygota</taxon>
        <taxon>Hymenoptera</taxon>
        <taxon>Apocrita</taxon>
        <taxon>Proctotrupomorpha</taxon>
        <taxon>Chalcidoidea</taxon>
        <taxon>Trichogrammatidae</taxon>
        <taxon>Trichogramma</taxon>
    </lineage>
</organism>
<accession>A0A6H5I0W1</accession>
<dbReference type="EMBL" id="CADCXV010000638">
    <property type="protein sequence ID" value="CAB0031293.1"/>
    <property type="molecule type" value="Genomic_DNA"/>
</dbReference>
<dbReference type="AlphaFoldDB" id="A0A6H5I0W1"/>
<dbReference type="SUPFAM" id="SSF50978">
    <property type="entry name" value="WD40 repeat-like"/>
    <property type="match status" value="2"/>
</dbReference>
<dbReference type="InterPro" id="IPR015943">
    <property type="entry name" value="WD40/YVTN_repeat-like_dom_sf"/>
</dbReference>
<evidence type="ECO:0000256" key="3">
    <source>
        <dbReference type="PROSITE-ProRule" id="PRU00221"/>
    </source>
</evidence>
<evidence type="ECO:0000256" key="2">
    <source>
        <dbReference type="ARBA" id="ARBA00022737"/>
    </source>
</evidence>
<feature type="repeat" description="WD" evidence="3">
    <location>
        <begin position="456"/>
        <end position="497"/>
    </location>
</feature>
<dbReference type="GO" id="GO:0006364">
    <property type="term" value="P:rRNA processing"/>
    <property type="evidence" value="ECO:0007669"/>
    <property type="project" value="InterPro"/>
</dbReference>
<dbReference type="Pfam" id="PF04192">
    <property type="entry name" value="Utp21"/>
    <property type="match status" value="1"/>
</dbReference>
<dbReference type="GO" id="GO:0032040">
    <property type="term" value="C:small-subunit processome"/>
    <property type="evidence" value="ECO:0007669"/>
    <property type="project" value="InterPro"/>
</dbReference>
<dbReference type="PROSITE" id="PS00678">
    <property type="entry name" value="WD_REPEATS_1"/>
    <property type="match status" value="2"/>
</dbReference>
<evidence type="ECO:0000259" key="6">
    <source>
        <dbReference type="Pfam" id="PF25171"/>
    </source>
</evidence>
<evidence type="ECO:0000256" key="1">
    <source>
        <dbReference type="ARBA" id="ARBA00022574"/>
    </source>
</evidence>
<feature type="repeat" description="WD" evidence="3">
    <location>
        <begin position="542"/>
        <end position="583"/>
    </location>
</feature>
<gene>
    <name evidence="7" type="ORF">TBRA_LOCUS3271</name>
</gene>
<dbReference type="GO" id="GO:0034388">
    <property type="term" value="C:Pwp2p-containing subcomplex of 90S preribosome"/>
    <property type="evidence" value="ECO:0007669"/>
    <property type="project" value="TreeGrafter"/>
</dbReference>
<dbReference type="PRINTS" id="PR00320">
    <property type="entry name" value="GPROTEINBRPT"/>
</dbReference>
<feature type="region of interest" description="Disordered" evidence="4">
    <location>
        <begin position="660"/>
        <end position="681"/>
    </location>
</feature>
<keyword evidence="2" id="KW-0677">Repeat</keyword>
<dbReference type="Pfam" id="PF25171">
    <property type="entry name" value="Beta-prop_WDR36-Utp21_1st"/>
    <property type="match status" value="1"/>
</dbReference>
<feature type="compositionally biased region" description="Acidic residues" evidence="4">
    <location>
        <begin position="660"/>
        <end position="678"/>
    </location>
</feature>
<dbReference type="InterPro" id="IPR019775">
    <property type="entry name" value="WD40_repeat_CS"/>
</dbReference>
<dbReference type="PANTHER" id="PTHR22840">
    <property type="entry name" value="WD REPEAT-CONTAINING PROTEIN 36"/>
    <property type="match status" value="1"/>
</dbReference>
<dbReference type="PANTHER" id="PTHR22840:SF12">
    <property type="entry name" value="WD REPEAT-CONTAINING PROTEIN 36"/>
    <property type="match status" value="1"/>
</dbReference>
<keyword evidence="8" id="KW-1185">Reference proteome</keyword>
<evidence type="ECO:0000259" key="5">
    <source>
        <dbReference type="Pfam" id="PF04192"/>
    </source>
</evidence>
<dbReference type="FunFam" id="2.130.10.10:FF:000109">
    <property type="entry name" value="WD repeat domain 36"/>
    <property type="match status" value="1"/>
</dbReference>
<keyword evidence="1 3" id="KW-0853">WD repeat</keyword>
<evidence type="ECO:0000256" key="4">
    <source>
        <dbReference type="SAM" id="MobiDB-lite"/>
    </source>
</evidence>
<dbReference type="SMART" id="SM00320">
    <property type="entry name" value="WD40"/>
    <property type="match status" value="10"/>
</dbReference>
<feature type="domain" description="WDR36/Utp21 N-terminal" evidence="6">
    <location>
        <begin position="39"/>
        <end position="304"/>
    </location>
</feature>
<name>A0A6H5I0W1_9HYME</name>
<dbReference type="OrthoDB" id="10250769at2759"/>
<protein>
    <submittedName>
        <fullName evidence="7">Uncharacterized protein</fullName>
    </submittedName>
</protein>
<evidence type="ECO:0000313" key="7">
    <source>
        <dbReference type="EMBL" id="CAB0031293.1"/>
    </source>
</evidence>
<dbReference type="Gene3D" id="2.130.10.10">
    <property type="entry name" value="YVTN repeat-like/Quinoprotein amine dehydrogenase"/>
    <property type="match status" value="2"/>
</dbReference>
<dbReference type="InterPro" id="IPR007319">
    <property type="entry name" value="WDR36/Utp21_C"/>
</dbReference>
<dbReference type="PROSITE" id="PS50294">
    <property type="entry name" value="WD_REPEATS_REGION"/>
    <property type="match status" value="2"/>
</dbReference>
<dbReference type="InterPro" id="IPR001680">
    <property type="entry name" value="WD40_rpt"/>
</dbReference>
<feature type="repeat" description="WD" evidence="3">
    <location>
        <begin position="233"/>
        <end position="268"/>
    </location>
</feature>
<evidence type="ECO:0000313" key="8">
    <source>
        <dbReference type="Proteomes" id="UP000479190"/>
    </source>
</evidence>
<feature type="domain" description="WDR36/Utp21 C-terminal" evidence="5">
    <location>
        <begin position="686"/>
        <end position="886"/>
    </location>
</feature>
<proteinExistence type="predicted"/>
<dbReference type="Proteomes" id="UP000479190">
    <property type="component" value="Unassembled WGS sequence"/>
</dbReference>
<dbReference type="InterPro" id="IPR059157">
    <property type="entry name" value="WDR36-Utp21_N"/>
</dbReference>
<feature type="repeat" description="WD" evidence="3">
    <location>
        <begin position="270"/>
        <end position="301"/>
    </location>
</feature>
<dbReference type="PROSITE" id="PS50082">
    <property type="entry name" value="WD_REPEATS_2"/>
    <property type="match status" value="4"/>
</dbReference>
<dbReference type="InterPro" id="IPR020472">
    <property type="entry name" value="WD40_PAC1"/>
</dbReference>
<dbReference type="Pfam" id="PF25168">
    <property type="entry name" value="Beta-prop_WDR36-Utp21_2nd"/>
    <property type="match status" value="2"/>
</dbReference>
<dbReference type="InterPro" id="IPR036322">
    <property type="entry name" value="WD40_repeat_dom_sf"/>
</dbReference>